<dbReference type="InterPro" id="IPR000223">
    <property type="entry name" value="Pept_S26A_signal_pept_1"/>
</dbReference>
<comment type="similarity">
    <text evidence="2 9">Belongs to the peptidase S26 family.</text>
</comment>
<evidence type="ECO:0000256" key="8">
    <source>
        <dbReference type="RuleBase" id="RU003993"/>
    </source>
</evidence>
<dbReference type="GO" id="GO:0006465">
    <property type="term" value="P:signal peptide processing"/>
    <property type="evidence" value="ECO:0007669"/>
    <property type="project" value="InterPro"/>
</dbReference>
<dbReference type="NCBIfam" id="TIGR02227">
    <property type="entry name" value="sigpep_I_bact"/>
    <property type="match status" value="1"/>
</dbReference>
<keyword evidence="12" id="KW-1185">Reference proteome</keyword>
<evidence type="ECO:0000313" key="12">
    <source>
        <dbReference type="Proteomes" id="UP001162793"/>
    </source>
</evidence>
<feature type="active site" evidence="7">
    <location>
        <position position="159"/>
    </location>
</feature>
<dbReference type="InterPro" id="IPR036286">
    <property type="entry name" value="LexA/Signal_pep-like_sf"/>
</dbReference>
<dbReference type="Proteomes" id="UP001162793">
    <property type="component" value="Unassembled WGS sequence"/>
</dbReference>
<dbReference type="InterPro" id="IPR019758">
    <property type="entry name" value="Pept_S26A_signal_pept_1_CS"/>
</dbReference>
<dbReference type="InterPro" id="IPR019757">
    <property type="entry name" value="Pept_S26A_signal_pept_1_Lys-AS"/>
</dbReference>
<dbReference type="PANTHER" id="PTHR43390:SF1">
    <property type="entry name" value="CHLOROPLAST PROCESSING PEPTIDASE"/>
    <property type="match status" value="1"/>
</dbReference>
<dbReference type="PANTHER" id="PTHR43390">
    <property type="entry name" value="SIGNAL PEPTIDASE I"/>
    <property type="match status" value="1"/>
</dbReference>
<gene>
    <name evidence="11" type="primary">lepB</name>
    <name evidence="11" type="ORF">NKG59_11205</name>
</gene>
<evidence type="ECO:0000256" key="4">
    <source>
        <dbReference type="ARBA" id="ARBA00019232"/>
    </source>
</evidence>
<evidence type="ECO:0000256" key="2">
    <source>
        <dbReference type="ARBA" id="ARBA00009370"/>
    </source>
</evidence>
<dbReference type="GO" id="GO:0004252">
    <property type="term" value="F:serine-type endopeptidase activity"/>
    <property type="evidence" value="ECO:0007669"/>
    <property type="project" value="InterPro"/>
</dbReference>
<evidence type="ECO:0000256" key="5">
    <source>
        <dbReference type="ARBA" id="ARBA00022670"/>
    </source>
</evidence>
<feature type="domain" description="Peptidase S26" evidence="10">
    <location>
        <begin position="74"/>
        <end position="285"/>
    </location>
</feature>
<accession>A0AA41WU95</accession>
<keyword evidence="5 8" id="KW-0645">Protease</keyword>
<name>A0AA41WU95_9RALS</name>
<sequence>MNFALILFVLVVITGIAWVADKLVFQRQRQAAAAAALAEFDARAQVQAQYGGGGDIGAARLQLVEDKLRQPWWLEYTASFFPVIAAVFLLRSFVIEPFKIPSGSMIPTLQIGDFILVNKYTYGIRLPIVNKKIVELNQPQRGDVMVFRYPKDESMDYIKRVIGVPGDVVKYDNKRLTVNGQPATYAPQSDYLDGERLTYSKQYQETLGNVTHNILNDADRPAYVSGPDDFPFRENCTYNQTGFTCKVPAGHYFMMGDNRDNSADSRYWGFVPDKNIVGKAFFIWMNLGDLKRIGAFH</sequence>
<dbReference type="PROSITE" id="PS00761">
    <property type="entry name" value="SPASE_I_3"/>
    <property type="match status" value="1"/>
</dbReference>
<feature type="active site" evidence="7">
    <location>
        <position position="104"/>
    </location>
</feature>
<dbReference type="InterPro" id="IPR019533">
    <property type="entry name" value="Peptidase_S26"/>
</dbReference>
<dbReference type="EMBL" id="JAMYWC010000003">
    <property type="protein sequence ID" value="MCP1172928.1"/>
    <property type="molecule type" value="Genomic_DNA"/>
</dbReference>
<evidence type="ECO:0000256" key="9">
    <source>
        <dbReference type="RuleBase" id="RU362042"/>
    </source>
</evidence>
<keyword evidence="6 8" id="KW-0378">Hydrolase</keyword>
<dbReference type="Gene3D" id="2.10.109.10">
    <property type="entry name" value="Umud Fragment, subunit A"/>
    <property type="match status" value="1"/>
</dbReference>
<evidence type="ECO:0000256" key="6">
    <source>
        <dbReference type="ARBA" id="ARBA00022801"/>
    </source>
</evidence>
<comment type="subcellular location">
    <subcellularLocation>
        <location evidence="9">Membrane</location>
        <topology evidence="9">Single-pass type II membrane protein</topology>
    </subcellularLocation>
</comment>
<dbReference type="PROSITE" id="PS00760">
    <property type="entry name" value="SPASE_I_2"/>
    <property type="match status" value="1"/>
</dbReference>
<organism evidence="11 12">
    <name type="scientific">Ralstonia chuxiongensis</name>
    <dbReference type="NCBI Taxonomy" id="2957504"/>
    <lineage>
        <taxon>Bacteria</taxon>
        <taxon>Pseudomonadati</taxon>
        <taxon>Pseudomonadota</taxon>
        <taxon>Betaproteobacteria</taxon>
        <taxon>Burkholderiales</taxon>
        <taxon>Burkholderiaceae</taxon>
        <taxon>Ralstonia</taxon>
    </lineage>
</organism>
<proteinExistence type="inferred from homology"/>
<dbReference type="PROSITE" id="PS00501">
    <property type="entry name" value="SPASE_I_1"/>
    <property type="match status" value="1"/>
</dbReference>
<dbReference type="CDD" id="cd06530">
    <property type="entry name" value="S26_SPase_I"/>
    <property type="match status" value="1"/>
</dbReference>
<dbReference type="PRINTS" id="PR00727">
    <property type="entry name" value="LEADERPTASE"/>
</dbReference>
<dbReference type="AlphaFoldDB" id="A0AA41WU95"/>
<dbReference type="GO" id="GO:0009003">
    <property type="term" value="F:signal peptidase activity"/>
    <property type="evidence" value="ECO:0007669"/>
    <property type="project" value="UniProtKB-EC"/>
</dbReference>
<evidence type="ECO:0000256" key="7">
    <source>
        <dbReference type="PIRSR" id="PIRSR600223-1"/>
    </source>
</evidence>
<evidence type="ECO:0000256" key="3">
    <source>
        <dbReference type="ARBA" id="ARBA00013208"/>
    </source>
</evidence>
<evidence type="ECO:0000259" key="10">
    <source>
        <dbReference type="Pfam" id="PF10502"/>
    </source>
</evidence>
<protein>
    <recommendedName>
        <fullName evidence="4 8">Signal peptidase I</fullName>
        <ecNumber evidence="3 8">3.4.21.89</ecNumber>
    </recommendedName>
</protein>
<dbReference type="RefSeq" id="WP_253536758.1">
    <property type="nucleotide sequence ID" value="NZ_JAMYWC010000003.1"/>
</dbReference>
<dbReference type="SUPFAM" id="SSF51306">
    <property type="entry name" value="LexA/Signal peptidase"/>
    <property type="match status" value="1"/>
</dbReference>
<reference evidence="12" key="1">
    <citation type="journal article" date="2023" name="Front. Microbiol.">
        <title>Ralstonia chuxiongensis sp. nov., Ralstonia mojiangensis sp. nov., and Ralstonia soli sp. nov., isolated from tobacco fields, are three novel species in the family Burkholderiaceae.</title>
        <authorList>
            <person name="Lu C.H."/>
            <person name="Zhang Y.Y."/>
            <person name="Jiang N."/>
            <person name="Chen W."/>
            <person name="Shao X."/>
            <person name="Zhao Z.M."/>
            <person name="Lu W.L."/>
            <person name="Hu X."/>
            <person name="Xi Y.X."/>
            <person name="Zou S.Y."/>
            <person name="Wei Q.J."/>
            <person name="Lin Z.L."/>
            <person name="Gong L."/>
            <person name="Gai X.T."/>
            <person name="Zhang L.Q."/>
            <person name="Li J.Y."/>
            <person name="Jin Y."/>
            <person name="Xia Z.Y."/>
        </authorList>
    </citation>
    <scope>NUCLEOTIDE SEQUENCE [LARGE SCALE GENOMIC DNA]</scope>
    <source>
        <strain evidence="12">21YRMH01-3</strain>
    </source>
</reference>
<evidence type="ECO:0000256" key="1">
    <source>
        <dbReference type="ARBA" id="ARBA00000677"/>
    </source>
</evidence>
<comment type="catalytic activity">
    <reaction evidence="1 8">
        <text>Cleavage of hydrophobic, N-terminal signal or leader sequences from secreted and periplasmic proteins.</text>
        <dbReference type="EC" id="3.4.21.89"/>
    </reaction>
</comment>
<dbReference type="InterPro" id="IPR019756">
    <property type="entry name" value="Pept_S26A_signal_pept_1_Ser-AS"/>
</dbReference>
<dbReference type="Pfam" id="PF10502">
    <property type="entry name" value="Peptidase_S26"/>
    <property type="match status" value="1"/>
</dbReference>
<dbReference type="EC" id="3.4.21.89" evidence="3 8"/>
<evidence type="ECO:0000313" key="11">
    <source>
        <dbReference type="EMBL" id="MCP1172928.1"/>
    </source>
</evidence>
<comment type="caution">
    <text evidence="11">The sequence shown here is derived from an EMBL/GenBank/DDBJ whole genome shotgun (WGS) entry which is preliminary data.</text>
</comment>
<dbReference type="GO" id="GO:0016020">
    <property type="term" value="C:membrane"/>
    <property type="evidence" value="ECO:0007669"/>
    <property type="project" value="UniProtKB-SubCell"/>
</dbReference>